<gene>
    <name evidence="1" type="ORF">D9619_008529</name>
</gene>
<evidence type="ECO:0000313" key="1">
    <source>
        <dbReference type="EMBL" id="KAF5319381.1"/>
    </source>
</evidence>
<accession>A0A8H5BAP5</accession>
<reference evidence="1 2" key="1">
    <citation type="journal article" date="2020" name="ISME J.">
        <title>Uncovering the hidden diversity of litter-decomposition mechanisms in mushroom-forming fungi.</title>
        <authorList>
            <person name="Floudas D."/>
            <person name="Bentzer J."/>
            <person name="Ahren D."/>
            <person name="Johansson T."/>
            <person name="Persson P."/>
            <person name="Tunlid A."/>
        </authorList>
    </citation>
    <scope>NUCLEOTIDE SEQUENCE [LARGE SCALE GENOMIC DNA]</scope>
    <source>
        <strain evidence="1 2">CBS 101986</strain>
    </source>
</reference>
<name>A0A8H5BAP5_9AGAR</name>
<keyword evidence="2" id="KW-1185">Reference proteome</keyword>
<evidence type="ECO:0000313" key="2">
    <source>
        <dbReference type="Proteomes" id="UP000567179"/>
    </source>
</evidence>
<protein>
    <submittedName>
        <fullName evidence="1">Uncharacterized protein</fullName>
    </submittedName>
</protein>
<comment type="caution">
    <text evidence="1">The sequence shown here is derived from an EMBL/GenBank/DDBJ whole genome shotgun (WGS) entry which is preliminary data.</text>
</comment>
<organism evidence="1 2">
    <name type="scientific">Psilocybe cf. subviscida</name>
    <dbReference type="NCBI Taxonomy" id="2480587"/>
    <lineage>
        <taxon>Eukaryota</taxon>
        <taxon>Fungi</taxon>
        <taxon>Dikarya</taxon>
        <taxon>Basidiomycota</taxon>
        <taxon>Agaricomycotina</taxon>
        <taxon>Agaricomycetes</taxon>
        <taxon>Agaricomycetidae</taxon>
        <taxon>Agaricales</taxon>
        <taxon>Agaricineae</taxon>
        <taxon>Strophariaceae</taxon>
        <taxon>Psilocybe</taxon>
    </lineage>
</organism>
<dbReference type="Proteomes" id="UP000567179">
    <property type="component" value="Unassembled WGS sequence"/>
</dbReference>
<proteinExistence type="predicted"/>
<sequence>MCRISGIRAPNLNHSKSSIDTLIRNGACLKLAFFSDFLTVPTIYKNRDIQSQQPTDHEPPSANVN</sequence>
<dbReference type="AlphaFoldDB" id="A0A8H5BAP5"/>
<dbReference type="EMBL" id="JAACJJ010000029">
    <property type="protein sequence ID" value="KAF5319381.1"/>
    <property type="molecule type" value="Genomic_DNA"/>
</dbReference>